<reference evidence="9" key="1">
    <citation type="journal article" date="2013" name="Genome Biol.">
        <title>Draft genome of the mountain pine beetle, Dendroctonus ponderosae Hopkins, a major forest pest.</title>
        <authorList>
            <person name="Keeling C.I."/>
            <person name="Yuen M.M."/>
            <person name="Liao N.Y."/>
            <person name="Docking T.R."/>
            <person name="Chan S.K."/>
            <person name="Taylor G.A."/>
            <person name="Palmquist D.L."/>
            <person name="Jackman S.D."/>
            <person name="Nguyen A."/>
            <person name="Li M."/>
            <person name="Henderson H."/>
            <person name="Janes J.K."/>
            <person name="Zhao Y."/>
            <person name="Pandoh P."/>
            <person name="Moore R."/>
            <person name="Sperling F.A."/>
            <person name="Huber D.P."/>
            <person name="Birol I."/>
            <person name="Jones S.J."/>
            <person name="Bohlmann J."/>
        </authorList>
    </citation>
    <scope>NUCLEOTIDE SEQUENCE</scope>
</reference>
<protein>
    <submittedName>
        <fullName evidence="8">Uncharacterized protein</fullName>
    </submittedName>
</protein>
<dbReference type="GO" id="GO:0007218">
    <property type="term" value="P:neuropeptide signaling pathway"/>
    <property type="evidence" value="ECO:0007669"/>
    <property type="project" value="UniProtKB-KW"/>
</dbReference>
<evidence type="ECO:0000313" key="9">
    <source>
        <dbReference type="Proteomes" id="UP000019118"/>
    </source>
</evidence>
<dbReference type="RefSeq" id="XP_048521846.1">
    <property type="nucleotide sequence ID" value="XM_048665889.1"/>
</dbReference>
<comment type="similarity">
    <text evidence="2">Belongs to the FARP (FMRFamide related peptide) family.</text>
</comment>
<dbReference type="Pfam" id="PF01581">
    <property type="entry name" value="FARP"/>
    <property type="match status" value="4"/>
</dbReference>
<name>A0AAR5NYM5_DENPD</name>
<feature type="signal peptide" evidence="7">
    <location>
        <begin position="1"/>
        <end position="18"/>
    </location>
</feature>
<evidence type="ECO:0000256" key="4">
    <source>
        <dbReference type="ARBA" id="ARBA00022815"/>
    </source>
</evidence>
<evidence type="ECO:0000256" key="5">
    <source>
        <dbReference type="ARBA" id="ARBA00023320"/>
    </source>
</evidence>
<evidence type="ECO:0000256" key="1">
    <source>
        <dbReference type="ARBA" id="ARBA00004613"/>
    </source>
</evidence>
<dbReference type="GeneID" id="109533099"/>
<accession>A0AAR5NYM5</accession>
<keyword evidence="5" id="KW-0527">Neuropeptide</keyword>
<keyword evidence="9" id="KW-1185">Reference proteome</keyword>
<keyword evidence="7" id="KW-0732">Signal</keyword>
<evidence type="ECO:0000313" key="8">
    <source>
        <dbReference type="EnsemblMetazoa" id="XP_019753890.1"/>
    </source>
</evidence>
<keyword evidence="4" id="KW-0027">Amidation</keyword>
<dbReference type="KEGG" id="dpa:109533099"/>
<organism evidence="8 9">
    <name type="scientific">Dendroctonus ponderosae</name>
    <name type="common">Mountain pine beetle</name>
    <dbReference type="NCBI Taxonomy" id="77166"/>
    <lineage>
        <taxon>Eukaryota</taxon>
        <taxon>Metazoa</taxon>
        <taxon>Ecdysozoa</taxon>
        <taxon>Arthropoda</taxon>
        <taxon>Hexapoda</taxon>
        <taxon>Insecta</taxon>
        <taxon>Pterygota</taxon>
        <taxon>Neoptera</taxon>
        <taxon>Endopterygota</taxon>
        <taxon>Coleoptera</taxon>
        <taxon>Polyphaga</taxon>
        <taxon>Cucujiformia</taxon>
        <taxon>Curculionidae</taxon>
        <taxon>Scolytinae</taxon>
        <taxon>Dendroctonus</taxon>
    </lineage>
</organism>
<dbReference type="Proteomes" id="UP000019118">
    <property type="component" value="Unassembled WGS sequence"/>
</dbReference>
<comment type="subcellular location">
    <subcellularLocation>
        <location evidence="1">Secreted</location>
    </subcellularLocation>
</comment>
<sequence length="192" mass="21828">MGLSVILMALLLLQSALSLTDDSFEGYEIFGPDEEADMEPYMDRQSRGNDKFLRFGKAFWDYESGNEAPYSDKADQRPPRTGSLPDNPQQRSARDKSSFLRFGRSISEGSKKKRDKRQAAASADALKRHENYLRFGRTASSNFMRFGRNLGAQGGLSEEELIRPSLESRNRHLLDYLKSLLRQSDGRISHLN</sequence>
<dbReference type="AlphaFoldDB" id="A0AAR5NYM5"/>
<evidence type="ECO:0000256" key="2">
    <source>
        <dbReference type="ARBA" id="ARBA00006356"/>
    </source>
</evidence>
<feature type="chain" id="PRO_5043736776" evidence="7">
    <location>
        <begin position="19"/>
        <end position="192"/>
    </location>
</feature>
<reference evidence="8" key="2">
    <citation type="submission" date="2024-08" db="UniProtKB">
        <authorList>
            <consortium name="EnsemblMetazoa"/>
        </authorList>
    </citation>
    <scope>IDENTIFICATION</scope>
</reference>
<evidence type="ECO:0000256" key="6">
    <source>
        <dbReference type="SAM" id="MobiDB-lite"/>
    </source>
</evidence>
<dbReference type="EnsemblMetazoa" id="XM_019898331.1">
    <property type="protein sequence ID" value="XP_019753890.1"/>
    <property type="gene ID" value="LOC109533099"/>
</dbReference>
<proteinExistence type="inferred from homology"/>
<dbReference type="GO" id="GO:0005576">
    <property type="term" value="C:extracellular region"/>
    <property type="evidence" value="ECO:0007669"/>
    <property type="project" value="UniProtKB-SubCell"/>
</dbReference>
<feature type="region of interest" description="Disordered" evidence="6">
    <location>
        <begin position="67"/>
        <end position="98"/>
    </location>
</feature>
<keyword evidence="3" id="KW-0964">Secreted</keyword>
<evidence type="ECO:0000256" key="7">
    <source>
        <dbReference type="SAM" id="SignalP"/>
    </source>
</evidence>
<dbReference type="InterPro" id="IPR002544">
    <property type="entry name" value="FMRFamid-related_peptide-like"/>
</dbReference>
<evidence type="ECO:0000256" key="3">
    <source>
        <dbReference type="ARBA" id="ARBA00022525"/>
    </source>
</evidence>